<keyword evidence="3" id="KW-1185">Reference proteome</keyword>
<proteinExistence type="predicted"/>
<reference evidence="2 3" key="1">
    <citation type="submission" date="2020-06" db="EMBL/GenBank/DDBJ databases">
        <title>Actinokineospora xiongansis sp. nov., isolated from soil of Baiyangdian.</title>
        <authorList>
            <person name="Zhang X."/>
        </authorList>
    </citation>
    <scope>NUCLEOTIDE SEQUENCE [LARGE SCALE GENOMIC DNA]</scope>
    <source>
        <strain evidence="2 3">HBU206404</strain>
    </source>
</reference>
<feature type="transmembrane region" description="Helical" evidence="1">
    <location>
        <begin position="115"/>
        <end position="136"/>
    </location>
</feature>
<keyword evidence="1" id="KW-1133">Transmembrane helix</keyword>
<sequence>MVPVVFLLLSAWLMVSVSHVLGFSPSDRTRDVGVAQIISCERTPLRLWLIHHCEAEIRWERKVPADETAEAVRTRVTSTRDLEGQVPVIERIERTGRSADWTVVPLDHPVNNNDGLIFVLLLFVLGAGVAGVFVGLKIAHRLPEPPDRGRLTLRMAALDERGQPRRSRRRRRR</sequence>
<accession>A0ABR7L9M7</accession>
<evidence type="ECO:0000313" key="2">
    <source>
        <dbReference type="EMBL" id="MBC6449292.1"/>
    </source>
</evidence>
<gene>
    <name evidence="2" type="ORF">GPZ80_19190</name>
</gene>
<keyword evidence="1" id="KW-0812">Transmembrane</keyword>
<name>A0ABR7L9M7_9PSEU</name>
<keyword evidence="1" id="KW-0472">Membrane</keyword>
<organism evidence="2 3">
    <name type="scientific">Actinokineospora xionganensis</name>
    <dbReference type="NCBI Taxonomy" id="2684470"/>
    <lineage>
        <taxon>Bacteria</taxon>
        <taxon>Bacillati</taxon>
        <taxon>Actinomycetota</taxon>
        <taxon>Actinomycetes</taxon>
        <taxon>Pseudonocardiales</taxon>
        <taxon>Pseudonocardiaceae</taxon>
        <taxon>Actinokineospora</taxon>
    </lineage>
</organism>
<dbReference type="EMBL" id="JABVED010000010">
    <property type="protein sequence ID" value="MBC6449292.1"/>
    <property type="molecule type" value="Genomic_DNA"/>
</dbReference>
<protein>
    <recommendedName>
        <fullName evidence="4">DUF3592 domain-containing protein</fullName>
    </recommendedName>
</protein>
<evidence type="ECO:0008006" key="4">
    <source>
        <dbReference type="Google" id="ProtNLM"/>
    </source>
</evidence>
<evidence type="ECO:0000313" key="3">
    <source>
        <dbReference type="Proteomes" id="UP000734823"/>
    </source>
</evidence>
<comment type="caution">
    <text evidence="2">The sequence shown here is derived from an EMBL/GenBank/DDBJ whole genome shotgun (WGS) entry which is preliminary data.</text>
</comment>
<dbReference type="Proteomes" id="UP000734823">
    <property type="component" value="Unassembled WGS sequence"/>
</dbReference>
<evidence type="ECO:0000256" key="1">
    <source>
        <dbReference type="SAM" id="Phobius"/>
    </source>
</evidence>
<dbReference type="RefSeq" id="WP_187221902.1">
    <property type="nucleotide sequence ID" value="NZ_JABVED010000010.1"/>
</dbReference>